<comment type="caution">
    <text evidence="1">The sequence shown here is derived from an EMBL/GenBank/DDBJ whole genome shotgun (WGS) entry which is preliminary data.</text>
</comment>
<protein>
    <submittedName>
        <fullName evidence="1">Uncharacterized protein</fullName>
    </submittedName>
</protein>
<sequence>MVVPGSQVPDWFIYHSEGSSLRIAQPMLRCRGLALCAAFSIHDPKGLCPYKWIKLDCNVQVDITPTHAVSKTPLNTKRIPTVSMSVPPNSLGGTDHLWLFYISRSYLTKNDIFYLSVVSFGLTEEGITMKVKECGLRPVYDSDIEEFVSASNNLSSNTSPEVSDPDRLAVASTVIKRSCDYCPDQQPYPKRSK</sequence>
<evidence type="ECO:0000313" key="2">
    <source>
        <dbReference type="Proteomes" id="UP001163603"/>
    </source>
</evidence>
<keyword evidence="2" id="KW-1185">Reference proteome</keyword>
<dbReference type="Proteomes" id="UP001163603">
    <property type="component" value="Chromosome 10"/>
</dbReference>
<name>A0ACC0XS87_9ROSI</name>
<gene>
    <name evidence="1" type="ORF">Pint_07186</name>
</gene>
<dbReference type="EMBL" id="CM047745">
    <property type="protein sequence ID" value="KAJ0024059.1"/>
    <property type="molecule type" value="Genomic_DNA"/>
</dbReference>
<organism evidence="1 2">
    <name type="scientific">Pistacia integerrima</name>
    <dbReference type="NCBI Taxonomy" id="434235"/>
    <lineage>
        <taxon>Eukaryota</taxon>
        <taxon>Viridiplantae</taxon>
        <taxon>Streptophyta</taxon>
        <taxon>Embryophyta</taxon>
        <taxon>Tracheophyta</taxon>
        <taxon>Spermatophyta</taxon>
        <taxon>Magnoliopsida</taxon>
        <taxon>eudicotyledons</taxon>
        <taxon>Gunneridae</taxon>
        <taxon>Pentapetalae</taxon>
        <taxon>rosids</taxon>
        <taxon>malvids</taxon>
        <taxon>Sapindales</taxon>
        <taxon>Anacardiaceae</taxon>
        <taxon>Pistacia</taxon>
    </lineage>
</organism>
<reference evidence="2" key="1">
    <citation type="journal article" date="2023" name="G3 (Bethesda)">
        <title>Genome assembly and association tests identify interacting loci associated with vigor, precocity, and sex in interspecific pistachio rootstocks.</title>
        <authorList>
            <person name="Palmer W."/>
            <person name="Jacygrad E."/>
            <person name="Sagayaradj S."/>
            <person name="Cavanaugh K."/>
            <person name="Han R."/>
            <person name="Bertier L."/>
            <person name="Beede B."/>
            <person name="Kafkas S."/>
            <person name="Golino D."/>
            <person name="Preece J."/>
            <person name="Michelmore R."/>
        </authorList>
    </citation>
    <scope>NUCLEOTIDE SEQUENCE [LARGE SCALE GENOMIC DNA]</scope>
</reference>
<evidence type="ECO:0000313" key="1">
    <source>
        <dbReference type="EMBL" id="KAJ0024059.1"/>
    </source>
</evidence>
<proteinExistence type="predicted"/>
<accession>A0ACC0XS87</accession>